<protein>
    <submittedName>
        <fullName evidence="1">Uncharacterized protein</fullName>
    </submittedName>
</protein>
<name>A0A1I7CTP0_9GAMM</name>
<reference evidence="1 2" key="1">
    <citation type="submission" date="2016-10" db="EMBL/GenBank/DDBJ databases">
        <authorList>
            <person name="de Groot N.N."/>
        </authorList>
    </citation>
    <scope>NUCLEOTIDE SEQUENCE [LARGE SCALE GENOMIC DNA]</scope>
    <source>
        <strain evidence="1 2">CGMCC 1.6493</strain>
    </source>
</reference>
<evidence type="ECO:0000313" key="1">
    <source>
        <dbReference type="EMBL" id="SFU02794.1"/>
    </source>
</evidence>
<dbReference type="OrthoDB" id="6166380at2"/>
<dbReference type="EMBL" id="FPAQ01000061">
    <property type="protein sequence ID" value="SFU02794.1"/>
    <property type="molecule type" value="Genomic_DNA"/>
</dbReference>
<evidence type="ECO:0000313" key="2">
    <source>
        <dbReference type="Proteomes" id="UP000199594"/>
    </source>
</evidence>
<gene>
    <name evidence="1" type="ORF">SAMN04487956_1617</name>
</gene>
<accession>A0A1I7CTP0</accession>
<dbReference type="Proteomes" id="UP000199594">
    <property type="component" value="Unassembled WGS sequence"/>
</dbReference>
<sequence length="103" mass="11384">MNTLDQLSSSRVQQLLEQGYLSIDQQRPAQGACVDYDLLFMGQRVYGHRTLSGMALEADQALNPIDAVLLMGAGPGISSVYWRHHDPVLAEQESAIAREPAWD</sequence>
<proteinExistence type="predicted"/>
<dbReference type="AlphaFoldDB" id="A0A1I7CTP0"/>
<organism evidence="1 2">
    <name type="scientific">Halomonas saccharevitans</name>
    <dbReference type="NCBI Taxonomy" id="416872"/>
    <lineage>
        <taxon>Bacteria</taxon>
        <taxon>Pseudomonadati</taxon>
        <taxon>Pseudomonadota</taxon>
        <taxon>Gammaproteobacteria</taxon>
        <taxon>Oceanospirillales</taxon>
        <taxon>Halomonadaceae</taxon>
        <taxon>Halomonas</taxon>
    </lineage>
</organism>
<dbReference type="RefSeq" id="WP_089852313.1">
    <property type="nucleotide sequence ID" value="NZ_FPAQ01000061.1"/>
</dbReference>